<evidence type="ECO:0000313" key="1">
    <source>
        <dbReference type="EMBL" id="CAF1537643.1"/>
    </source>
</evidence>
<sequence length="76" mass="8744">MADNKQNESTDELNPSAAELEKETMLVRVQLVEQQQQARTCTDPQQQAICATAVVRTAHDLLDTEKEWKDKREEEE</sequence>
<comment type="caution">
    <text evidence="2">The sequence shown here is derived from an EMBL/GenBank/DDBJ whole genome shotgun (WGS) entry which is preliminary data.</text>
</comment>
<keyword evidence="3" id="KW-1185">Reference proteome</keyword>
<evidence type="ECO:0000313" key="2">
    <source>
        <dbReference type="EMBL" id="CAF1656184.1"/>
    </source>
</evidence>
<name>A0A816F540_9BILA</name>
<evidence type="ECO:0000313" key="3">
    <source>
        <dbReference type="Proteomes" id="UP000663832"/>
    </source>
</evidence>
<dbReference type="EMBL" id="CAJNOI010004115">
    <property type="protein sequence ID" value="CAF1537643.1"/>
    <property type="molecule type" value="Genomic_DNA"/>
</dbReference>
<dbReference type="EMBL" id="CAJNOM010004491">
    <property type="protein sequence ID" value="CAF1656184.1"/>
    <property type="molecule type" value="Genomic_DNA"/>
</dbReference>
<organism evidence="2 3">
    <name type="scientific">Adineta steineri</name>
    <dbReference type="NCBI Taxonomy" id="433720"/>
    <lineage>
        <taxon>Eukaryota</taxon>
        <taxon>Metazoa</taxon>
        <taxon>Spiralia</taxon>
        <taxon>Gnathifera</taxon>
        <taxon>Rotifera</taxon>
        <taxon>Eurotatoria</taxon>
        <taxon>Bdelloidea</taxon>
        <taxon>Adinetida</taxon>
        <taxon>Adinetidae</taxon>
        <taxon>Adineta</taxon>
    </lineage>
</organism>
<dbReference type="AlphaFoldDB" id="A0A816F540"/>
<reference evidence="2" key="1">
    <citation type="submission" date="2021-02" db="EMBL/GenBank/DDBJ databases">
        <authorList>
            <person name="Nowell W R."/>
        </authorList>
    </citation>
    <scope>NUCLEOTIDE SEQUENCE</scope>
</reference>
<proteinExistence type="predicted"/>
<protein>
    <submittedName>
        <fullName evidence="2">Uncharacterized protein</fullName>
    </submittedName>
</protein>
<accession>A0A816F540</accession>
<gene>
    <name evidence="1" type="ORF">BJG266_LOCUS45350</name>
    <name evidence="2" type="ORF">QVE165_LOCUS62341</name>
</gene>
<dbReference type="Proteomes" id="UP000663832">
    <property type="component" value="Unassembled WGS sequence"/>
</dbReference>
<dbReference type="Proteomes" id="UP000663877">
    <property type="component" value="Unassembled WGS sequence"/>
</dbReference>